<dbReference type="InterPro" id="IPR013083">
    <property type="entry name" value="Znf_RING/FYVE/PHD"/>
</dbReference>
<dbReference type="PROSITE" id="PS50089">
    <property type="entry name" value="ZF_RING_2"/>
    <property type="match status" value="1"/>
</dbReference>
<dbReference type="GO" id="GO:0006511">
    <property type="term" value="P:ubiquitin-dependent protein catabolic process"/>
    <property type="evidence" value="ECO:0007669"/>
    <property type="project" value="TreeGrafter"/>
</dbReference>
<dbReference type="InterPro" id="IPR051834">
    <property type="entry name" value="RING_finger_E3_ligase"/>
</dbReference>
<dbReference type="PANTHER" id="PTHR45931">
    <property type="entry name" value="SI:CH211-59O9.10"/>
    <property type="match status" value="1"/>
</dbReference>
<evidence type="ECO:0000256" key="3">
    <source>
        <dbReference type="ARBA" id="ARBA00022833"/>
    </source>
</evidence>
<dbReference type="InterPro" id="IPR001841">
    <property type="entry name" value="Znf_RING"/>
</dbReference>
<keyword evidence="1" id="KW-0479">Metal-binding</keyword>
<keyword evidence="3" id="KW-0862">Zinc</keyword>
<organism evidence="7 8">
    <name type="scientific">Adiantum capillus-veneris</name>
    <name type="common">Maidenhair fern</name>
    <dbReference type="NCBI Taxonomy" id="13818"/>
    <lineage>
        <taxon>Eukaryota</taxon>
        <taxon>Viridiplantae</taxon>
        <taxon>Streptophyta</taxon>
        <taxon>Embryophyta</taxon>
        <taxon>Tracheophyta</taxon>
        <taxon>Polypodiopsida</taxon>
        <taxon>Polypodiidae</taxon>
        <taxon>Polypodiales</taxon>
        <taxon>Pteridineae</taxon>
        <taxon>Pteridaceae</taxon>
        <taxon>Vittarioideae</taxon>
        <taxon>Adiantum</taxon>
    </lineage>
</organism>
<feature type="compositionally biased region" description="Basic residues" evidence="5">
    <location>
        <begin position="313"/>
        <end position="322"/>
    </location>
</feature>
<dbReference type="Pfam" id="PF13639">
    <property type="entry name" value="zf-RING_2"/>
    <property type="match status" value="1"/>
</dbReference>
<dbReference type="SMART" id="SM01197">
    <property type="entry name" value="FANCL_C"/>
    <property type="match status" value="1"/>
</dbReference>
<dbReference type="GO" id="GO:0061630">
    <property type="term" value="F:ubiquitin protein ligase activity"/>
    <property type="evidence" value="ECO:0007669"/>
    <property type="project" value="TreeGrafter"/>
</dbReference>
<feature type="compositionally biased region" description="Polar residues" evidence="5">
    <location>
        <begin position="256"/>
        <end position="283"/>
    </location>
</feature>
<dbReference type="SUPFAM" id="SSF57850">
    <property type="entry name" value="RING/U-box"/>
    <property type="match status" value="1"/>
</dbReference>
<feature type="region of interest" description="Disordered" evidence="5">
    <location>
        <begin position="243"/>
        <end position="322"/>
    </location>
</feature>
<keyword evidence="8" id="KW-1185">Reference proteome</keyword>
<dbReference type="EMBL" id="JABFUD020000020">
    <property type="protein sequence ID" value="KAI5064058.1"/>
    <property type="molecule type" value="Genomic_DNA"/>
</dbReference>
<dbReference type="CDD" id="cd16454">
    <property type="entry name" value="RING-H2_PA-TM-RING"/>
    <property type="match status" value="1"/>
</dbReference>
<accession>A0A9D4Z6C7</accession>
<name>A0A9D4Z6C7_ADICA</name>
<evidence type="ECO:0000256" key="2">
    <source>
        <dbReference type="ARBA" id="ARBA00022771"/>
    </source>
</evidence>
<evidence type="ECO:0000256" key="1">
    <source>
        <dbReference type="ARBA" id="ARBA00022723"/>
    </source>
</evidence>
<dbReference type="AlphaFoldDB" id="A0A9D4Z6C7"/>
<dbReference type="SMART" id="SM00744">
    <property type="entry name" value="RINGv"/>
    <property type="match status" value="1"/>
</dbReference>
<evidence type="ECO:0000313" key="8">
    <source>
        <dbReference type="Proteomes" id="UP000886520"/>
    </source>
</evidence>
<gene>
    <name evidence="7" type="ORF">GOP47_0020728</name>
</gene>
<reference evidence="7" key="1">
    <citation type="submission" date="2021-01" db="EMBL/GenBank/DDBJ databases">
        <title>Adiantum capillus-veneris genome.</title>
        <authorList>
            <person name="Fang Y."/>
            <person name="Liao Q."/>
        </authorList>
    </citation>
    <scope>NUCLEOTIDE SEQUENCE</scope>
    <source>
        <strain evidence="7">H3</strain>
        <tissue evidence="7">Leaf</tissue>
    </source>
</reference>
<dbReference type="Proteomes" id="UP000886520">
    <property type="component" value="Chromosome 20"/>
</dbReference>
<dbReference type="GO" id="GO:0008270">
    <property type="term" value="F:zinc ion binding"/>
    <property type="evidence" value="ECO:0007669"/>
    <property type="project" value="UniProtKB-KW"/>
</dbReference>
<protein>
    <recommendedName>
        <fullName evidence="6">RING-type domain-containing protein</fullName>
    </recommendedName>
</protein>
<dbReference type="SMART" id="SM00184">
    <property type="entry name" value="RING"/>
    <property type="match status" value="1"/>
</dbReference>
<comment type="caution">
    <text evidence="7">The sequence shown here is derived from an EMBL/GenBank/DDBJ whole genome shotgun (WGS) entry which is preliminary data.</text>
</comment>
<dbReference type="Gene3D" id="3.30.40.10">
    <property type="entry name" value="Zinc/RING finger domain, C3HC4 (zinc finger)"/>
    <property type="match status" value="1"/>
</dbReference>
<feature type="compositionally biased region" description="Polar residues" evidence="5">
    <location>
        <begin position="291"/>
        <end position="312"/>
    </location>
</feature>
<sequence length="322" mass="36336">MSSHTPRPNLSRSLTTPFYNMPFLLDQIHNQGYGDSSYRGMRSPMMISSPIEQNEQEQGDSLVGIDSAILEGCKRETYMPSHLSHLSQGMNRGSHHAECPICLENFETNDKILRLPCNHPFHVDCIVPWLRSRNDTCPFCRAKITTKKSFSFGALHNNGTRFQTSPYPYSNVRDIYANYGHMPLHINTFNERNLSRGVTNGPTRSDVPPNLAYIIPSSNNQLLSSTMRNHHHIPVTYRPNVREIPISSGRGPSRETLISDQRASTRESLNSNHLLSSQRSGTTPPIVDIPISNQRPSGYPNNLIGNSGSIRRQSNHTHWHGR</sequence>
<evidence type="ECO:0000256" key="5">
    <source>
        <dbReference type="SAM" id="MobiDB-lite"/>
    </source>
</evidence>
<evidence type="ECO:0000256" key="4">
    <source>
        <dbReference type="PROSITE-ProRule" id="PRU00175"/>
    </source>
</evidence>
<dbReference type="OrthoDB" id="8062037at2759"/>
<evidence type="ECO:0000259" key="6">
    <source>
        <dbReference type="PROSITE" id="PS50089"/>
    </source>
</evidence>
<evidence type="ECO:0000313" key="7">
    <source>
        <dbReference type="EMBL" id="KAI5064058.1"/>
    </source>
</evidence>
<dbReference type="GO" id="GO:0005634">
    <property type="term" value="C:nucleus"/>
    <property type="evidence" value="ECO:0007669"/>
    <property type="project" value="TreeGrafter"/>
</dbReference>
<feature type="domain" description="RING-type" evidence="6">
    <location>
        <begin position="99"/>
        <end position="141"/>
    </location>
</feature>
<dbReference type="InterPro" id="IPR011016">
    <property type="entry name" value="Znf_RING-CH"/>
</dbReference>
<proteinExistence type="predicted"/>
<keyword evidence="2 4" id="KW-0863">Zinc-finger</keyword>
<dbReference type="PANTHER" id="PTHR45931:SF3">
    <property type="entry name" value="RING ZINC FINGER-CONTAINING PROTEIN"/>
    <property type="match status" value="1"/>
</dbReference>